<dbReference type="OrthoDB" id="574561at2"/>
<name>A0A843YRD4_9BURK</name>
<proteinExistence type="predicted"/>
<dbReference type="RefSeq" id="WP_153232885.1">
    <property type="nucleotide sequence ID" value="NZ_WINI01000001.1"/>
</dbReference>
<reference evidence="1 2" key="1">
    <citation type="submission" date="2019-10" db="EMBL/GenBank/DDBJ databases">
        <title>Glaciimonas soli sp. nov., a psychrophilic bacterium isolated from the forest soil of a high elevation mountain in Taiwan.</title>
        <authorList>
            <person name="Wang L.-T."/>
            <person name="Shieh W.Y."/>
        </authorList>
    </citation>
    <scope>NUCLEOTIDE SEQUENCE [LARGE SCALE GENOMIC DNA]</scope>
    <source>
        <strain evidence="1 2">GS1</strain>
    </source>
</reference>
<dbReference type="Proteomes" id="UP000451565">
    <property type="component" value="Unassembled WGS sequence"/>
</dbReference>
<protein>
    <submittedName>
        <fullName evidence="1">Uncharacterized protein</fullName>
    </submittedName>
</protein>
<dbReference type="EMBL" id="WINI01000001">
    <property type="protein sequence ID" value="MQQ99285.1"/>
    <property type="molecule type" value="Genomic_DNA"/>
</dbReference>
<evidence type="ECO:0000313" key="2">
    <source>
        <dbReference type="Proteomes" id="UP000451565"/>
    </source>
</evidence>
<accession>A0A843YRD4</accession>
<keyword evidence="2" id="KW-1185">Reference proteome</keyword>
<dbReference type="AlphaFoldDB" id="A0A843YRD4"/>
<comment type="caution">
    <text evidence="1">The sequence shown here is derived from an EMBL/GenBank/DDBJ whole genome shotgun (WGS) entry which is preliminary data.</text>
</comment>
<evidence type="ECO:0000313" key="1">
    <source>
        <dbReference type="EMBL" id="MQQ99285.1"/>
    </source>
</evidence>
<sequence length="83" mass="9426">MKHAGSATLDSLEELLTSLQSIIGLRERSRGVFYFRSKPFLHFHDDPTGLFADLKIGSDFQRMSVNSKPEHALLIKLVQQQLL</sequence>
<organism evidence="1 2">
    <name type="scientific">Glaciimonas soli</name>
    <dbReference type="NCBI Taxonomy" id="2590999"/>
    <lineage>
        <taxon>Bacteria</taxon>
        <taxon>Pseudomonadati</taxon>
        <taxon>Pseudomonadota</taxon>
        <taxon>Betaproteobacteria</taxon>
        <taxon>Burkholderiales</taxon>
        <taxon>Oxalobacteraceae</taxon>
        <taxon>Glaciimonas</taxon>
    </lineage>
</organism>
<gene>
    <name evidence="1" type="ORF">GEV47_01115</name>
</gene>